<keyword evidence="1" id="KW-0812">Transmembrane</keyword>
<keyword evidence="1" id="KW-1133">Transmembrane helix</keyword>
<proteinExistence type="predicted"/>
<dbReference type="Proteomes" id="UP000199608">
    <property type="component" value="Unassembled WGS sequence"/>
</dbReference>
<gene>
    <name evidence="2" type="ORF">SAMN04487931_110127</name>
</gene>
<feature type="transmembrane region" description="Helical" evidence="1">
    <location>
        <begin position="6"/>
        <end position="24"/>
    </location>
</feature>
<keyword evidence="3" id="KW-1185">Reference proteome</keyword>
<reference evidence="3" key="1">
    <citation type="submission" date="2016-10" db="EMBL/GenBank/DDBJ databases">
        <authorList>
            <person name="Varghese N."/>
            <person name="Submissions S."/>
        </authorList>
    </citation>
    <scope>NUCLEOTIDE SEQUENCE [LARGE SCALE GENOMIC DNA]</scope>
    <source>
        <strain evidence="3">DSM 3384</strain>
    </source>
</reference>
<accession>A0A1H2J3V0</accession>
<keyword evidence="1" id="KW-0472">Membrane</keyword>
<dbReference type="EMBL" id="FNLL01000010">
    <property type="protein sequence ID" value="SDU50738.1"/>
    <property type="molecule type" value="Genomic_DNA"/>
</dbReference>
<evidence type="ECO:0000256" key="1">
    <source>
        <dbReference type="SAM" id="Phobius"/>
    </source>
</evidence>
<evidence type="ECO:0000313" key="3">
    <source>
        <dbReference type="Proteomes" id="UP000199608"/>
    </source>
</evidence>
<name>A0A1H2J3V0_9BACT</name>
<organism evidence="2 3">
    <name type="scientific">Desulfobacula phenolica</name>
    <dbReference type="NCBI Taxonomy" id="90732"/>
    <lineage>
        <taxon>Bacteria</taxon>
        <taxon>Pseudomonadati</taxon>
        <taxon>Thermodesulfobacteriota</taxon>
        <taxon>Desulfobacteria</taxon>
        <taxon>Desulfobacterales</taxon>
        <taxon>Desulfobacteraceae</taxon>
        <taxon>Desulfobacula</taxon>
    </lineage>
</organism>
<dbReference type="AlphaFoldDB" id="A0A1H2J3V0"/>
<evidence type="ECO:0000313" key="2">
    <source>
        <dbReference type="EMBL" id="SDU50738.1"/>
    </source>
</evidence>
<protein>
    <submittedName>
        <fullName evidence="2">Uncharacterized protein</fullName>
    </submittedName>
</protein>
<sequence length="40" mass="4456">MIVELSGIVVLLGFTTNILIFYPFKLKGIGSRDKNQDVIC</sequence>